<keyword evidence="4" id="KW-1133">Transmembrane helix</keyword>
<reference evidence="11 12" key="1">
    <citation type="submission" date="2019-09" db="EMBL/GenBank/DDBJ databases">
        <title>Bird 10,000 Genomes (B10K) Project - Family phase.</title>
        <authorList>
            <person name="Zhang G."/>
        </authorList>
    </citation>
    <scope>NUCLEOTIDE SEQUENCE [LARGE SCALE GENOMIC DNA]</scope>
    <source>
        <strain evidence="11">B10K-DU-001-45</strain>
        <tissue evidence="11">Muscle</tissue>
    </source>
</reference>
<dbReference type="Pfam" id="PF00969">
    <property type="entry name" value="MHC_II_beta"/>
    <property type="match status" value="1"/>
</dbReference>
<evidence type="ECO:0000256" key="4">
    <source>
        <dbReference type="ARBA" id="ARBA00022989"/>
    </source>
</evidence>
<protein>
    <submittedName>
        <fullName evidence="11">HB2L protein</fullName>
    </submittedName>
</protein>
<dbReference type="Proteomes" id="UP000550059">
    <property type="component" value="Unassembled WGS sequence"/>
</dbReference>
<dbReference type="FunFam" id="3.10.320.10:FF:000001">
    <property type="entry name" value="HLA class II histocompatibility antigen, DRB1-1 beta chain"/>
    <property type="match status" value="1"/>
</dbReference>
<evidence type="ECO:0000256" key="8">
    <source>
        <dbReference type="ARBA" id="ARBA00023180"/>
    </source>
</evidence>
<dbReference type="Gene3D" id="3.10.320.10">
    <property type="entry name" value="Class II Histocompatibility Antigen, M Beta Chain, Chain B, domain 1"/>
    <property type="match status" value="1"/>
</dbReference>
<evidence type="ECO:0000256" key="1">
    <source>
        <dbReference type="ARBA" id="ARBA00004479"/>
    </source>
</evidence>
<keyword evidence="8" id="KW-0325">Glycoprotein</keyword>
<dbReference type="GO" id="GO:0002250">
    <property type="term" value="P:adaptive immune response"/>
    <property type="evidence" value="ECO:0007669"/>
    <property type="project" value="UniProtKB-KW"/>
</dbReference>
<accession>A0A7L0QVN3</accession>
<keyword evidence="9" id="KW-0491">MHC II</keyword>
<dbReference type="GO" id="GO:0002504">
    <property type="term" value="P:antigen processing and presentation of peptide or polysaccharide antigen via MHC class II"/>
    <property type="evidence" value="ECO:0007669"/>
    <property type="project" value="UniProtKB-KW"/>
</dbReference>
<keyword evidence="2" id="KW-0812">Transmembrane</keyword>
<evidence type="ECO:0000259" key="10">
    <source>
        <dbReference type="SMART" id="SM00921"/>
    </source>
</evidence>
<comment type="caution">
    <text evidence="11">The sequence shown here is derived from an EMBL/GenBank/DDBJ whole genome shotgun (WGS) entry which is preliminary data.</text>
</comment>
<gene>
    <name evidence="11" type="primary">Hb2l_1</name>
    <name evidence="11" type="ORF">SETKIR_R15037</name>
</gene>
<evidence type="ECO:0000256" key="6">
    <source>
        <dbReference type="ARBA" id="ARBA00023136"/>
    </source>
</evidence>
<dbReference type="SUPFAM" id="SSF54452">
    <property type="entry name" value="MHC antigen-recognition domain"/>
    <property type="match status" value="1"/>
</dbReference>
<name>A0A7L0QVN3_SETKR</name>
<proteinExistence type="predicted"/>
<keyword evidence="3" id="KW-0391">Immunity</keyword>
<keyword evidence="12" id="KW-1185">Reference proteome</keyword>
<dbReference type="PANTHER" id="PTHR19944:SF99">
    <property type="entry name" value="HLA CLASS II HISTOCOMPATIBILITY ANTIGEN, DRB1 BETA CHAIN"/>
    <property type="match status" value="1"/>
</dbReference>
<evidence type="ECO:0000256" key="5">
    <source>
        <dbReference type="ARBA" id="ARBA00023130"/>
    </source>
</evidence>
<dbReference type="AlphaFoldDB" id="A0A7L0QVN3"/>
<dbReference type="InterPro" id="IPR014745">
    <property type="entry name" value="MHC_II_a/b_N"/>
</dbReference>
<dbReference type="EMBL" id="VXAS01016759">
    <property type="protein sequence ID" value="NXL22554.1"/>
    <property type="molecule type" value="Genomic_DNA"/>
</dbReference>
<evidence type="ECO:0000256" key="3">
    <source>
        <dbReference type="ARBA" id="ARBA00022859"/>
    </source>
</evidence>
<evidence type="ECO:0000256" key="7">
    <source>
        <dbReference type="ARBA" id="ARBA00023157"/>
    </source>
</evidence>
<comment type="subcellular location">
    <subcellularLocation>
        <location evidence="1">Membrane</location>
        <topology evidence="1">Single-pass type I membrane protein</topology>
    </subcellularLocation>
</comment>
<evidence type="ECO:0000256" key="2">
    <source>
        <dbReference type="ARBA" id="ARBA00022692"/>
    </source>
</evidence>
<keyword evidence="6" id="KW-0472">Membrane</keyword>
<dbReference type="GO" id="GO:0042613">
    <property type="term" value="C:MHC class II protein complex"/>
    <property type="evidence" value="ECO:0007669"/>
    <property type="project" value="UniProtKB-KW"/>
</dbReference>
<keyword evidence="5" id="KW-1064">Adaptive immunity</keyword>
<dbReference type="SMART" id="SM00921">
    <property type="entry name" value="MHC_II_beta"/>
    <property type="match status" value="1"/>
</dbReference>
<dbReference type="InterPro" id="IPR011162">
    <property type="entry name" value="MHC_I/II-like_Ag-recog"/>
</dbReference>
<evidence type="ECO:0000313" key="12">
    <source>
        <dbReference type="Proteomes" id="UP000550059"/>
    </source>
</evidence>
<dbReference type="InterPro" id="IPR050160">
    <property type="entry name" value="MHC/Immunoglobulin"/>
</dbReference>
<feature type="non-terminal residue" evidence="11">
    <location>
        <position position="86"/>
    </location>
</feature>
<feature type="domain" description="MHC class II beta chain N-terminal" evidence="10">
    <location>
        <begin position="6"/>
        <end position="80"/>
    </location>
</feature>
<sequence>QWIAKGECHFINGTERVQYVERHSYNREQILHFDSNVGHFVGFTPFGEKVAEYWNSLPDFMRLKRTAVDWYCRSNYEVAAVFLTER</sequence>
<dbReference type="PANTHER" id="PTHR19944">
    <property type="entry name" value="MHC CLASS II-RELATED"/>
    <property type="match status" value="1"/>
</dbReference>
<dbReference type="InterPro" id="IPR000353">
    <property type="entry name" value="MHC_II_b_N"/>
</dbReference>
<keyword evidence="7" id="KW-1015">Disulfide bond</keyword>
<evidence type="ECO:0000313" key="11">
    <source>
        <dbReference type="EMBL" id="NXL22554.1"/>
    </source>
</evidence>
<organism evidence="11 12">
    <name type="scientific">Setophaga kirtlandii</name>
    <name type="common">Kirtland's warbler</name>
    <name type="synonym">Dendroica kirtlandii</name>
    <dbReference type="NCBI Taxonomy" id="298831"/>
    <lineage>
        <taxon>Eukaryota</taxon>
        <taxon>Metazoa</taxon>
        <taxon>Chordata</taxon>
        <taxon>Craniata</taxon>
        <taxon>Vertebrata</taxon>
        <taxon>Euteleostomi</taxon>
        <taxon>Archelosauria</taxon>
        <taxon>Archosauria</taxon>
        <taxon>Dinosauria</taxon>
        <taxon>Saurischia</taxon>
        <taxon>Theropoda</taxon>
        <taxon>Coelurosauria</taxon>
        <taxon>Aves</taxon>
        <taxon>Neognathae</taxon>
        <taxon>Neoaves</taxon>
        <taxon>Telluraves</taxon>
        <taxon>Australaves</taxon>
        <taxon>Passeriformes</taxon>
        <taxon>Passeroidea</taxon>
        <taxon>Parulidae</taxon>
        <taxon>Setophaga</taxon>
    </lineage>
</organism>
<feature type="non-terminal residue" evidence="11">
    <location>
        <position position="1"/>
    </location>
</feature>
<evidence type="ECO:0000256" key="9">
    <source>
        <dbReference type="ARBA" id="ARBA00023182"/>
    </source>
</evidence>